<keyword evidence="4 6" id="KW-1133">Transmembrane helix</keyword>
<evidence type="ECO:0000256" key="6">
    <source>
        <dbReference type="SAM" id="Phobius"/>
    </source>
</evidence>
<protein>
    <submittedName>
        <fullName evidence="7">ArsB/NhaD superfamily anion permease</fullName>
    </submittedName>
</protein>
<feature type="transmembrane region" description="Helical" evidence="6">
    <location>
        <begin position="57"/>
        <end position="86"/>
    </location>
</feature>
<dbReference type="Pfam" id="PF00939">
    <property type="entry name" value="Na_sulph_symp"/>
    <property type="match status" value="1"/>
</dbReference>
<feature type="transmembrane region" description="Helical" evidence="6">
    <location>
        <begin position="25"/>
        <end position="45"/>
    </location>
</feature>
<dbReference type="EMBL" id="CP133270">
    <property type="protein sequence ID" value="WVX66697.1"/>
    <property type="molecule type" value="Genomic_DNA"/>
</dbReference>
<evidence type="ECO:0000256" key="1">
    <source>
        <dbReference type="ARBA" id="ARBA00004141"/>
    </source>
</evidence>
<gene>
    <name evidence="7" type="ORF">Bealeia1_00881</name>
</gene>
<evidence type="ECO:0000256" key="4">
    <source>
        <dbReference type="ARBA" id="ARBA00022989"/>
    </source>
</evidence>
<dbReference type="InterPro" id="IPR001898">
    <property type="entry name" value="SLC13A/DASS"/>
</dbReference>
<name>A0ABZ2C385_9PROT</name>
<evidence type="ECO:0000256" key="3">
    <source>
        <dbReference type="ARBA" id="ARBA00022692"/>
    </source>
</evidence>
<keyword evidence="5 6" id="KW-0472">Membrane</keyword>
<organism evidence="7 8">
    <name type="scientific">Candidatus Bealeia paramacronuclearis</name>
    <dbReference type="NCBI Taxonomy" id="1921001"/>
    <lineage>
        <taxon>Bacteria</taxon>
        <taxon>Pseudomonadati</taxon>
        <taxon>Pseudomonadota</taxon>
        <taxon>Alphaproteobacteria</taxon>
        <taxon>Holosporales</taxon>
        <taxon>Holosporaceae</taxon>
        <taxon>Candidatus Bealeia</taxon>
    </lineage>
</organism>
<dbReference type="RefSeq" id="WP_331255533.1">
    <property type="nucleotide sequence ID" value="NZ_CP133270.1"/>
</dbReference>
<sequence>MTQSQETTMPFPPTLTDFTPVSWKGASLIPSFLILAFATALWFLTPPEGLSAKTWHLFVIFISTIAAVIAKPLPMGALAIIAIAFLTGTRTLTLSECLSTFSSNVVWLIVMAFFLAKGFSKTGLGTRIAYLFVRALGKSTLGLSYGFVLTELLLAPFIPSNTARGGGTIYPIVSALALRQGSDPSKGTERKLGAFLIKVCFHANTITSAMFLTAIVGNPMIAGFAESAGVKIDWSRVTQFAGEERRDKVRGNIY</sequence>
<evidence type="ECO:0000313" key="8">
    <source>
        <dbReference type="Proteomes" id="UP001330434"/>
    </source>
</evidence>
<keyword evidence="8" id="KW-1185">Reference proteome</keyword>
<dbReference type="Proteomes" id="UP001330434">
    <property type="component" value="Chromosome"/>
</dbReference>
<evidence type="ECO:0000313" key="7">
    <source>
        <dbReference type="EMBL" id="WVX66697.1"/>
    </source>
</evidence>
<comment type="similarity">
    <text evidence="2">Belongs to the SLC13A/DASS transporter (TC 2.A.47) family. DIT1 subfamily.</text>
</comment>
<reference evidence="7 8" key="1">
    <citation type="journal article" date="2024" name="Environ. Microbiol.">
        <title>Novel evolutionary insights on the interactions of the Holosporales (Alphaproteobacteria) with eukaryotic hosts from comparative genomics.</title>
        <authorList>
            <person name="Giovannini M."/>
            <person name="Petroni G."/>
            <person name="Castelli M."/>
        </authorList>
    </citation>
    <scope>NUCLEOTIDE SEQUENCE [LARGE SCALE GENOMIC DNA]</scope>
    <source>
        <strain evidence="7 8">US_Bl 15I1</strain>
    </source>
</reference>
<evidence type="ECO:0000256" key="2">
    <source>
        <dbReference type="ARBA" id="ARBA00007349"/>
    </source>
</evidence>
<dbReference type="PANTHER" id="PTHR42826">
    <property type="entry name" value="DICARBOXYLATE TRANSPORTER 2.1, CHLOROPLASTIC"/>
    <property type="match status" value="1"/>
</dbReference>
<accession>A0ABZ2C385</accession>
<comment type="subcellular location">
    <subcellularLocation>
        <location evidence="1">Membrane</location>
        <topology evidence="1">Multi-pass membrane protein</topology>
    </subcellularLocation>
</comment>
<evidence type="ECO:0000256" key="5">
    <source>
        <dbReference type="ARBA" id="ARBA00023136"/>
    </source>
</evidence>
<keyword evidence="3 6" id="KW-0812">Transmembrane</keyword>
<feature type="transmembrane region" description="Helical" evidence="6">
    <location>
        <begin position="98"/>
        <end position="116"/>
    </location>
</feature>
<dbReference type="InterPro" id="IPR030676">
    <property type="entry name" value="CitT-rel"/>
</dbReference>
<proteinExistence type="inferred from homology"/>